<name>A0ACB8UW45_9EURO</name>
<gene>
    <name evidence="1" type="ORF">LOY88_003669</name>
</gene>
<comment type="caution">
    <text evidence="1">The sequence shown here is derived from an EMBL/GenBank/DDBJ whole genome shotgun (WGS) entry which is preliminary data.</text>
</comment>
<protein>
    <submittedName>
        <fullName evidence="1">Uncharacterized protein</fullName>
    </submittedName>
</protein>
<proteinExistence type="predicted"/>
<evidence type="ECO:0000313" key="1">
    <source>
        <dbReference type="EMBL" id="KAI2386199.1"/>
    </source>
</evidence>
<dbReference type="EMBL" id="JALBCA010000050">
    <property type="protein sequence ID" value="KAI2386199.1"/>
    <property type="molecule type" value="Genomic_DNA"/>
</dbReference>
<sequence length="473" mass="52869">MLTMHRQFGKLMKRSADESHVSVLLKDFDNADKLLTKIIDSSKAWRDAWSSILTYQARLLQEFESLYHPIVGSSEPTAHPPAITPEATLERTAKLNEEYESLRVDLLAEINTVDSRMIKPAMEAKDYLQPFKKVIKKRDDKKLDYERYQNRVDTARKKSKRSDRENSNLAKAEIDLNKAKEEYQAADEHLRGHLPALITATFSLLPPILGAQIEIQNTLLALYYTSLHNYSLAQNFPSPPPPMDEVIQVWEHEFLPIQRETESIGCVTHGKTGRQPRTSDDHKSPAISNGIGSRHASSTPALRKPSISPARTMHAPPSVPTDTRPRINSLNTASTGNLMTTHRSRQYSPPSQHRISTDSPDTSPYHTPQPTFTPPLSQAQSWKAPAQSAGIAAMAAAVAKKKPPPPPPPPPRSVSSNIRFVTALYDFGGQGEGDLAFKEGDRIRVIKRTESTDDWWQGELRGIRGSFPANYCS</sequence>
<reference evidence="1" key="1">
    <citation type="journal article" date="2022" name="bioRxiv">
        <title>Population genetic analysis of Ophidiomyces ophidiicola, the causative agent of snake fungal disease, indicates recent introductions to the USA.</title>
        <authorList>
            <person name="Ladner J.T."/>
            <person name="Palmer J.M."/>
            <person name="Ettinger C.L."/>
            <person name="Stajich J.E."/>
            <person name="Farrell T.M."/>
            <person name="Glorioso B.M."/>
            <person name="Lawson B."/>
            <person name="Price S.J."/>
            <person name="Stengle A.G."/>
            <person name="Grear D.A."/>
            <person name="Lorch J.M."/>
        </authorList>
    </citation>
    <scope>NUCLEOTIDE SEQUENCE</scope>
    <source>
        <strain evidence="1">NWHC 24266-5</strain>
    </source>
</reference>
<accession>A0ACB8UW45</accession>
<organism evidence="1">
    <name type="scientific">Ophidiomyces ophidiicola</name>
    <dbReference type="NCBI Taxonomy" id="1387563"/>
    <lineage>
        <taxon>Eukaryota</taxon>
        <taxon>Fungi</taxon>
        <taxon>Dikarya</taxon>
        <taxon>Ascomycota</taxon>
        <taxon>Pezizomycotina</taxon>
        <taxon>Eurotiomycetes</taxon>
        <taxon>Eurotiomycetidae</taxon>
        <taxon>Onygenales</taxon>
        <taxon>Onygenaceae</taxon>
        <taxon>Ophidiomyces</taxon>
    </lineage>
</organism>